<dbReference type="eggNOG" id="KOG0920">
    <property type="taxonomic scope" value="Eukaryota"/>
</dbReference>
<keyword evidence="9" id="KW-1185">Reference proteome</keyword>
<dbReference type="SUPFAM" id="SSF50978">
    <property type="entry name" value="WD40 repeat-like"/>
    <property type="match status" value="1"/>
</dbReference>
<dbReference type="PROSITE" id="PS00690">
    <property type="entry name" value="DEAH_ATP_HELICASE"/>
    <property type="match status" value="1"/>
</dbReference>
<evidence type="ECO:0000256" key="6">
    <source>
        <dbReference type="SAM" id="MobiDB-lite"/>
    </source>
</evidence>
<gene>
    <name evidence="8" type="ORF">NAEGRDRAFT_45438</name>
</gene>
<dbReference type="RefSeq" id="XP_002682665.1">
    <property type="nucleotide sequence ID" value="XM_002682619.1"/>
</dbReference>
<dbReference type="GO" id="GO:0005524">
    <property type="term" value="F:ATP binding"/>
    <property type="evidence" value="ECO:0007669"/>
    <property type="project" value="UniProtKB-KW"/>
</dbReference>
<reference evidence="8 9" key="1">
    <citation type="journal article" date="2010" name="Cell">
        <title>The genome of Naegleria gruberi illuminates early eukaryotic versatility.</title>
        <authorList>
            <person name="Fritz-Laylin L.K."/>
            <person name="Prochnik S.E."/>
            <person name="Ginger M.L."/>
            <person name="Dacks J.B."/>
            <person name="Carpenter M.L."/>
            <person name="Field M.C."/>
            <person name="Kuo A."/>
            <person name="Paredez A."/>
            <person name="Chapman J."/>
            <person name="Pham J."/>
            <person name="Shu S."/>
            <person name="Neupane R."/>
            <person name="Cipriano M."/>
            <person name="Mancuso J."/>
            <person name="Tu H."/>
            <person name="Salamov A."/>
            <person name="Lindquist E."/>
            <person name="Shapiro H."/>
            <person name="Lucas S."/>
            <person name="Grigoriev I.V."/>
            <person name="Cande W.Z."/>
            <person name="Fulton C."/>
            <person name="Rokhsar D.S."/>
            <person name="Dawson S.C."/>
        </authorList>
    </citation>
    <scope>NUCLEOTIDE SEQUENCE [LARGE SCALE GENOMIC DNA]</scope>
    <source>
        <strain evidence="8 9">NEG-M</strain>
    </source>
</reference>
<dbReference type="EMBL" id="GG738846">
    <property type="protein sequence ID" value="EFC49921.1"/>
    <property type="molecule type" value="Genomic_DNA"/>
</dbReference>
<protein>
    <submittedName>
        <fullName evidence="8">Predicted protein</fullName>
    </submittedName>
</protein>
<dbReference type="GO" id="GO:0016787">
    <property type="term" value="F:hydrolase activity"/>
    <property type="evidence" value="ECO:0007669"/>
    <property type="project" value="UniProtKB-KW"/>
</dbReference>
<name>D2UZC0_NAEGR</name>
<proteinExistence type="inferred from homology"/>
<dbReference type="Gene3D" id="3.40.50.300">
    <property type="entry name" value="P-loop containing nucleotide triphosphate hydrolases"/>
    <property type="match status" value="1"/>
</dbReference>
<keyword evidence="2" id="KW-0547">Nucleotide-binding</keyword>
<dbReference type="VEuPathDB" id="AmoebaDB:NAEGRDRAFT_45438"/>
<dbReference type="InterPro" id="IPR014001">
    <property type="entry name" value="Helicase_ATP-bd"/>
</dbReference>
<dbReference type="GeneID" id="8863254"/>
<evidence type="ECO:0000256" key="2">
    <source>
        <dbReference type="ARBA" id="ARBA00022741"/>
    </source>
</evidence>
<dbReference type="InterPro" id="IPR007502">
    <property type="entry name" value="Helicase-assoc_dom"/>
</dbReference>
<evidence type="ECO:0000256" key="3">
    <source>
        <dbReference type="ARBA" id="ARBA00022801"/>
    </source>
</evidence>
<evidence type="ECO:0000256" key="1">
    <source>
        <dbReference type="ARBA" id="ARBA00008792"/>
    </source>
</evidence>
<dbReference type="PANTHER" id="PTHR18934">
    <property type="entry name" value="ATP-DEPENDENT RNA HELICASE"/>
    <property type="match status" value="1"/>
</dbReference>
<dbReference type="GO" id="GO:0004386">
    <property type="term" value="F:helicase activity"/>
    <property type="evidence" value="ECO:0007669"/>
    <property type="project" value="UniProtKB-KW"/>
</dbReference>
<dbReference type="OrthoDB" id="66977at2759"/>
<sequence length="2274" mass="259355">MFATGPTSSSTTRESSGQNNDNDTTRVSSTHIIVTPDTTFPTFQLSNTLHSTVPQQTIDKRTSYSALEERKRIRAKRKQFNNYQQQEGQSTEEPTYPPVNKSSSSSYYQNYNDTIQRPIQPPTRSVITEEEMNKDLATFKRQIKKEKREKQRVSKKKENNFNPLESNITIDNNSESNDKASSSVASTSSSNVTASNIYDRKQRNKKEKKPNDFRRVKNYFPPVPEGQQLNVQGPRLIESQPESLSATTNKPSTRIRENKRVNSQAIQNNSIESSVTLPVEKLPKAKTKKENQLLPQIGQIKLNNEQHTNTKPKAMDSLPIHEFSSSIINSIEENQVTVITGFTEGCLTQIIMGMHSSSTSSYENFHNEFSHIVLDEIHERKVDTDLLLYFVREIVKVNPKIRIILMSATLSQEKICKYFESYLNMDISSAKNNGQNNGGNGEDDELFVSNIEKKVPAIHIPSGCYPVTENHIEDVITLLYNPVSNPLPEEELLSKQQFAPLLSKPLRASIKPERRILGARLIEYLHVRYPLNQSILVFLPGMMEIEDFADDLTANFIGGASAVDCPYDIHILHSLIAEQEQEESLLPPKEVLQILMFNGAYVDDPTQFKGLPKNYKTPSEVLQKCLDPPNQSLLEQAYYQLESLGAIVNHQLGNSQTDSNSVVNQYELDEAYLVTSIGKFFSLIPTELNAAYLLLIGYSLNLLPECIIIVSILSRSVPILAFSSLKLLSARAIYSFDNGSESDLIAGFNAYNRFKQLQTLRRDHKITPSQFNSQLAKEMLALKKMIEIDSLVLQISQSLYRAYGIFIENLTPHAIKHSRQEIKPIQYSTDKVLSTEKMNIIKALIATLYYEQSVKGALKKEHKSLKEIECSLQIKDQALSLTNSDEMQKVFSELFHKFDGGVVDCTKIKFQSDKKINLAYNLPVSDSSFVLPLTEAQKKDPLFPIKLLQRMIKGSSQESKEKKNQTLDYTQVRQSLLSVRDDDQIFGIFRGLPGELIKSHGLKFKAMSSAFDRKISFIHPQSDAMRKQRIIISRDSVSHPWVDLTIPEKILVSGSVSIKDMTMLLDKNTTLPDIEFFYEMSLVLFLPLIYPRRFCLFKPKYGDQTFCLISELFEKMKPHEKTEYVQNKINLDLNAIYLISSGVKNFDLVLQILRSSIQKKITELLANQPVVDVGLLSVQITDLLNNAKNYLSHKGYNRNIAKIISVLPAEDEAVGGDDESCGDHILRTSSFQRISQRILNLLSKQCLLSPDDPPVEIKKKGKTTIEISCSYDYQYLQAKYLLLREINNDYAVFAHPKQAFVCLEVEKNNLKDFLSSMVYFSSYEDKSGKNREFYTINRIPATKRLNISIDEGKEGNNVRKSFNTKMKSDKLTNGGFLLQPFTRSISADAFREKIPANSSNDEYMQVYAYFGKQVFYQAKAGATKIHSQQKGVTFESLRKMKIGNDNDVKTLFLHFIDARRQPDSSLISNFLLSKKAENKESVFSNNHYFKRILVDKNPVLGKQKEYISLNIVDMDKKERFTILLYLDREQTYKDENTDLVKCSMQSWRRSDTKLIYLDFVSPILVQPNDNAETISNKNENTLDVRFSKVTHSRTIKEGFRDLIPASIQELESRLWYNESDFTLYYCYEKDDSILFANLNDLNLSFGSTLENDELCKLRAETPLARLSIDSIHYDIKENLHFNDIKIQFKNRTDISHPTQRKSFTTLRVCSHQLQGALATSNNIYVLLDSDDHQQQLSTSPTSIINILNNSSNNTTINSNIANNNNKDVFIQREFPIQEIPIYNISRIPADSQIISISAFNSNYDKSKLVLGVTFTQPINTSINTSLDNSEQKRKYIDDDENRDEDQYSSSYDSGGGGDSTDEDSEMNTIHSKKKKKKVNTSGGGSSFVSHSKMNENEENEQQNQQNQQFNNYFYIYLLDIDEIVNNHNNIKYNSLLYSSNINTQNQTKHKCIQTFSLGYVPLKLSTQTTTLYPNLQKYSIFVICGSDKNFHCFSDIILTPQNNSILLKLFDLPLYTRNNEYASNIRHYYNRFNENLFIEYDFIIPGGVPGSVIDFDSNNNLLVMGCQNGFVKICKGANLELQFMLNSPISSVKILNYTPTELSLLVGESVGRVVLYNVPLTSFVKDNNNQMVPSTPSIINNTNEIMTNIQSTVIYSDEFGDSITCLYAQPYRCGITDIYIGTYNRKLIVYQFESNTCIYKCTYHFEYPIQYIDSLDINNDGVKEIIICTMFEIQILQPDLTSIANYIKEKLKLNNATLPTETTNHHQSITTTLE</sequence>
<feature type="compositionally biased region" description="Polar residues" evidence="6">
    <location>
        <begin position="109"/>
        <end position="126"/>
    </location>
</feature>
<keyword evidence="3" id="KW-0378">Hydrolase</keyword>
<dbReference type="Gene3D" id="1.20.120.1080">
    <property type="match status" value="1"/>
</dbReference>
<dbReference type="GO" id="GO:0003723">
    <property type="term" value="F:RNA binding"/>
    <property type="evidence" value="ECO:0007669"/>
    <property type="project" value="TreeGrafter"/>
</dbReference>
<dbReference type="InParanoid" id="D2UZC0"/>
<keyword evidence="5" id="KW-0067">ATP-binding</keyword>
<keyword evidence="4" id="KW-0347">Helicase</keyword>
<dbReference type="OMA" id="YDIHILH"/>
<dbReference type="STRING" id="5762.D2UZC0"/>
<dbReference type="PROSITE" id="PS51192">
    <property type="entry name" value="HELICASE_ATP_BIND_1"/>
    <property type="match status" value="1"/>
</dbReference>
<feature type="compositionally biased region" description="Low complexity" evidence="6">
    <location>
        <begin position="171"/>
        <end position="196"/>
    </location>
</feature>
<organism evidence="9">
    <name type="scientific">Naegleria gruberi</name>
    <name type="common">Amoeba</name>
    <dbReference type="NCBI Taxonomy" id="5762"/>
    <lineage>
        <taxon>Eukaryota</taxon>
        <taxon>Discoba</taxon>
        <taxon>Heterolobosea</taxon>
        <taxon>Tetramitia</taxon>
        <taxon>Eutetramitia</taxon>
        <taxon>Vahlkampfiidae</taxon>
        <taxon>Naegleria</taxon>
    </lineage>
</organism>
<evidence type="ECO:0000313" key="9">
    <source>
        <dbReference type="Proteomes" id="UP000006671"/>
    </source>
</evidence>
<evidence type="ECO:0000256" key="5">
    <source>
        <dbReference type="ARBA" id="ARBA00022840"/>
    </source>
</evidence>
<accession>D2UZC0</accession>
<feature type="domain" description="Helicase ATP-binding" evidence="7">
    <location>
        <begin position="348"/>
        <end position="428"/>
    </location>
</feature>
<evidence type="ECO:0000256" key="4">
    <source>
        <dbReference type="ARBA" id="ARBA00022806"/>
    </source>
</evidence>
<feature type="compositionally biased region" description="Polar residues" evidence="6">
    <location>
        <begin position="80"/>
        <end position="93"/>
    </location>
</feature>
<dbReference type="Proteomes" id="UP000006671">
    <property type="component" value="Unassembled WGS sequence"/>
</dbReference>
<feature type="compositionally biased region" description="Basic and acidic residues" evidence="6">
    <location>
        <begin position="146"/>
        <end position="159"/>
    </location>
</feature>
<feature type="region of interest" description="Disordered" evidence="6">
    <location>
        <begin position="1"/>
        <end position="28"/>
    </location>
</feature>
<dbReference type="SMART" id="SM00847">
    <property type="entry name" value="HA2"/>
    <property type="match status" value="1"/>
</dbReference>
<dbReference type="InterPro" id="IPR002464">
    <property type="entry name" value="DNA/RNA_helicase_DEAH_CS"/>
</dbReference>
<feature type="compositionally biased region" description="Polar residues" evidence="6">
    <location>
        <begin position="160"/>
        <end position="170"/>
    </location>
</feature>
<feature type="region of interest" description="Disordered" evidence="6">
    <location>
        <begin position="75"/>
        <end position="231"/>
    </location>
</feature>
<dbReference type="PANTHER" id="PTHR18934:SF99">
    <property type="entry name" value="ATP-DEPENDENT RNA HELICASE DHX37-RELATED"/>
    <property type="match status" value="1"/>
</dbReference>
<evidence type="ECO:0000313" key="8">
    <source>
        <dbReference type="EMBL" id="EFC49921.1"/>
    </source>
</evidence>
<dbReference type="InterPro" id="IPR027417">
    <property type="entry name" value="P-loop_NTPase"/>
</dbReference>
<feature type="region of interest" description="Disordered" evidence="6">
    <location>
        <begin position="1820"/>
        <end position="1904"/>
    </location>
</feature>
<evidence type="ECO:0000259" key="7">
    <source>
        <dbReference type="PROSITE" id="PS51192"/>
    </source>
</evidence>
<dbReference type="SUPFAM" id="SSF52540">
    <property type="entry name" value="P-loop containing nucleoside triphosphate hydrolases"/>
    <property type="match status" value="1"/>
</dbReference>
<dbReference type="KEGG" id="ngr:NAEGRDRAFT_45438"/>
<comment type="similarity">
    <text evidence="1">Belongs to the DEAD box helicase family. DEAH subfamily.</text>
</comment>
<dbReference type="InterPro" id="IPR036322">
    <property type="entry name" value="WD40_repeat_dom_sf"/>
</dbReference>